<evidence type="ECO:0000256" key="3">
    <source>
        <dbReference type="ARBA" id="ARBA00022491"/>
    </source>
</evidence>
<evidence type="ECO:0000313" key="11">
    <source>
        <dbReference type="EMBL" id="MFD0949464.1"/>
    </source>
</evidence>
<dbReference type="InterPro" id="IPR007412">
    <property type="entry name" value="FlgM"/>
</dbReference>
<evidence type="ECO:0000256" key="5">
    <source>
        <dbReference type="ARBA" id="ARBA00023015"/>
    </source>
</evidence>
<evidence type="ECO:0000259" key="10">
    <source>
        <dbReference type="Pfam" id="PF04316"/>
    </source>
</evidence>
<feature type="compositionally biased region" description="Polar residues" evidence="9">
    <location>
        <begin position="51"/>
        <end position="60"/>
    </location>
</feature>
<keyword evidence="6" id="KW-0804">Transcription</keyword>
<name>A0ABW3HHZ8_9GAMM</name>
<sequence length="114" mass="12030">MVDKINSAPAHRPDLVRNDANKRTEAASESRATSGTSAAQANAEAAPTVKATGSQSTSVTSLIERAKAAAEHVPEVDRQKVDDIKQAIARGEFQVNPKAVAQAFVSMTLNATRM</sequence>
<accession>A0ABW3HHZ8</accession>
<comment type="caution">
    <text evidence="11">The sequence shown here is derived from an EMBL/GenBank/DDBJ whole genome shotgun (WGS) entry which is preliminary data.</text>
</comment>
<evidence type="ECO:0000256" key="7">
    <source>
        <dbReference type="ARBA" id="ARBA00024739"/>
    </source>
</evidence>
<dbReference type="RefSeq" id="WP_340674581.1">
    <property type="nucleotide sequence ID" value="NZ_JBHTIT010000001.1"/>
</dbReference>
<dbReference type="InterPro" id="IPR031316">
    <property type="entry name" value="FlgM_C"/>
</dbReference>
<evidence type="ECO:0000256" key="8">
    <source>
        <dbReference type="ARBA" id="ARBA00030117"/>
    </source>
</evidence>
<evidence type="ECO:0000256" key="1">
    <source>
        <dbReference type="ARBA" id="ARBA00005322"/>
    </source>
</evidence>
<reference evidence="12" key="1">
    <citation type="journal article" date="2019" name="Int. J. Syst. Evol. Microbiol.">
        <title>The Global Catalogue of Microorganisms (GCM) 10K type strain sequencing project: providing services to taxonomists for standard genome sequencing and annotation.</title>
        <authorList>
            <consortium name="The Broad Institute Genomics Platform"/>
            <consortium name="The Broad Institute Genome Sequencing Center for Infectious Disease"/>
            <person name="Wu L."/>
            <person name="Ma J."/>
        </authorList>
    </citation>
    <scope>NUCLEOTIDE SEQUENCE [LARGE SCALE GENOMIC DNA]</scope>
    <source>
        <strain evidence="12">CCUG 63419</strain>
    </source>
</reference>
<evidence type="ECO:0000256" key="4">
    <source>
        <dbReference type="ARBA" id="ARBA00022795"/>
    </source>
</evidence>
<evidence type="ECO:0000256" key="6">
    <source>
        <dbReference type="ARBA" id="ARBA00023163"/>
    </source>
</evidence>
<dbReference type="NCBIfam" id="TIGR03824">
    <property type="entry name" value="FlgM_jcvi"/>
    <property type="match status" value="1"/>
</dbReference>
<dbReference type="EMBL" id="JBHTIT010000001">
    <property type="protein sequence ID" value="MFD0949464.1"/>
    <property type="molecule type" value="Genomic_DNA"/>
</dbReference>
<feature type="domain" description="Anti-sigma-28 factor FlgM C-terminal" evidence="10">
    <location>
        <begin position="61"/>
        <end position="103"/>
    </location>
</feature>
<protein>
    <recommendedName>
        <fullName evidence="2">Negative regulator of flagellin synthesis</fullName>
    </recommendedName>
    <alternativeName>
        <fullName evidence="8">Anti-sigma-28 factor</fullName>
    </alternativeName>
</protein>
<evidence type="ECO:0000256" key="2">
    <source>
        <dbReference type="ARBA" id="ARBA00017823"/>
    </source>
</evidence>
<feature type="region of interest" description="Disordered" evidence="9">
    <location>
        <begin position="1"/>
        <end position="60"/>
    </location>
</feature>
<comment type="function">
    <text evidence="7">Responsible for the coupling of flagellin expression to flagellar assembly by preventing expression of the flagellin genes when a component of the middle class of proteins is defective. It negatively regulates flagellar genes by inhibiting the activity of FliA by directly binding to FliA.</text>
</comment>
<keyword evidence="11" id="KW-0966">Cell projection</keyword>
<keyword evidence="3" id="KW-0678">Repressor</keyword>
<comment type="similarity">
    <text evidence="1">Belongs to the FlgM family.</text>
</comment>
<keyword evidence="4" id="KW-1005">Bacterial flagellum biogenesis</keyword>
<keyword evidence="11" id="KW-0282">Flagellum</keyword>
<organism evidence="11 12">
    <name type="scientific">Paraperlucidibaca wandonensis</name>
    <dbReference type="NCBI Taxonomy" id="1268273"/>
    <lineage>
        <taxon>Bacteria</taxon>
        <taxon>Pseudomonadati</taxon>
        <taxon>Pseudomonadota</taxon>
        <taxon>Gammaproteobacteria</taxon>
        <taxon>Moraxellales</taxon>
        <taxon>Moraxellaceae</taxon>
        <taxon>Paraperlucidibaca</taxon>
    </lineage>
</organism>
<feature type="compositionally biased region" description="Polar residues" evidence="9">
    <location>
        <begin position="30"/>
        <end position="40"/>
    </location>
</feature>
<dbReference type="Pfam" id="PF04316">
    <property type="entry name" value="FlgM"/>
    <property type="match status" value="1"/>
</dbReference>
<proteinExistence type="inferred from homology"/>
<keyword evidence="11" id="KW-0969">Cilium</keyword>
<gene>
    <name evidence="11" type="primary">flgM</name>
    <name evidence="11" type="ORF">ACFQ0F_03510</name>
</gene>
<dbReference type="InterPro" id="IPR035890">
    <property type="entry name" value="Anti-sigma-28_factor_FlgM_sf"/>
</dbReference>
<keyword evidence="5" id="KW-0805">Transcription regulation</keyword>
<dbReference type="Proteomes" id="UP001597044">
    <property type="component" value="Unassembled WGS sequence"/>
</dbReference>
<keyword evidence="12" id="KW-1185">Reference proteome</keyword>
<evidence type="ECO:0000313" key="12">
    <source>
        <dbReference type="Proteomes" id="UP001597044"/>
    </source>
</evidence>
<dbReference type="SUPFAM" id="SSF101498">
    <property type="entry name" value="Anti-sigma factor FlgM"/>
    <property type="match status" value="1"/>
</dbReference>
<feature type="compositionally biased region" description="Basic and acidic residues" evidence="9">
    <location>
        <begin position="11"/>
        <end position="28"/>
    </location>
</feature>
<evidence type="ECO:0000256" key="9">
    <source>
        <dbReference type="SAM" id="MobiDB-lite"/>
    </source>
</evidence>